<feature type="signal peptide" evidence="1">
    <location>
        <begin position="1"/>
        <end position="23"/>
    </location>
</feature>
<evidence type="ECO:0000313" key="2">
    <source>
        <dbReference type="EMBL" id="TFF38581.1"/>
    </source>
</evidence>
<protein>
    <submittedName>
        <fullName evidence="2">Alkaline phosphatase family protein</fullName>
    </submittedName>
</protein>
<dbReference type="OrthoDB" id="279982at2"/>
<dbReference type="PANTHER" id="PTHR10151:SF120">
    <property type="entry name" value="BIS(5'-ADENOSYL)-TRIPHOSPHATASE"/>
    <property type="match status" value="1"/>
</dbReference>
<proteinExistence type="predicted"/>
<dbReference type="RefSeq" id="WP_133228896.1">
    <property type="nucleotide sequence ID" value="NZ_SOZE01000006.1"/>
</dbReference>
<sequence length="417" mass="46777">MQTLIKTSKTLLVLICAATLASAQPKVKKALFIIADGIPADAIEKLATPNLNAIAREGGYFRAHVGGDKDTYSQTPTISAVGYNSLLTGTWVNKHNVWDNDIKDPNYNYPTIFRLFKNQYPNKKIAVYSSWLDNRTKLVGDSLAATNYLHVDYHADGFELDTINFKHDKASAYMHRIDERVIADAAAGIRKNAPDLSWVYLEFTDDMGHGHGDSPEYYEAIQMMDAQVGKIWAAIQYRQKNFNEEWEIFITTDHGRDEKTGRNHGGQSARQRSTWMVTNAKGFNAYKKYYYPGIVDIMPSIARFMDISIPVKYQREIDGTPLTGPVSIADAKVNLLQGNIDVSWKALGKGEKVKIWVTPTNNVKTGGADDYKLLGEFSADTEHALVSVKDMPSTFYKVVIEGKYNTVNKWIAPDPKK</sequence>
<reference evidence="2 3" key="1">
    <citation type="journal article" date="2017" name="Int. J. Syst. Evol. Microbiol.">
        <title>Mucilaginibacterpsychrotolerans sp. nov., isolated from peatlands.</title>
        <authorList>
            <person name="Deng Y."/>
            <person name="Shen L."/>
            <person name="Xu B."/>
            <person name="Liu Y."/>
            <person name="Gu Z."/>
            <person name="Liu H."/>
            <person name="Zhou Y."/>
        </authorList>
    </citation>
    <scope>NUCLEOTIDE SEQUENCE [LARGE SCALE GENOMIC DNA]</scope>
    <source>
        <strain evidence="2 3">NH7-4</strain>
    </source>
</reference>
<dbReference type="SUPFAM" id="SSF53649">
    <property type="entry name" value="Alkaline phosphatase-like"/>
    <property type="match status" value="1"/>
</dbReference>
<dbReference type="GO" id="GO:0016787">
    <property type="term" value="F:hydrolase activity"/>
    <property type="evidence" value="ECO:0007669"/>
    <property type="project" value="UniProtKB-ARBA"/>
</dbReference>
<dbReference type="Pfam" id="PF01663">
    <property type="entry name" value="Phosphodiest"/>
    <property type="match status" value="1"/>
</dbReference>
<gene>
    <name evidence="2" type="ORF">E2R66_08945</name>
</gene>
<accession>A0A4Y8SIT0</accession>
<evidence type="ECO:0000313" key="3">
    <source>
        <dbReference type="Proteomes" id="UP000297540"/>
    </source>
</evidence>
<dbReference type="AlphaFoldDB" id="A0A4Y8SIT0"/>
<comment type="caution">
    <text evidence="2">The sequence shown here is derived from an EMBL/GenBank/DDBJ whole genome shotgun (WGS) entry which is preliminary data.</text>
</comment>
<keyword evidence="1" id="KW-0732">Signal</keyword>
<keyword evidence="3" id="KW-1185">Reference proteome</keyword>
<dbReference type="InterPro" id="IPR002591">
    <property type="entry name" value="Phosphodiest/P_Trfase"/>
</dbReference>
<organism evidence="2 3">
    <name type="scientific">Mucilaginibacter psychrotolerans</name>
    <dbReference type="NCBI Taxonomy" id="1524096"/>
    <lineage>
        <taxon>Bacteria</taxon>
        <taxon>Pseudomonadati</taxon>
        <taxon>Bacteroidota</taxon>
        <taxon>Sphingobacteriia</taxon>
        <taxon>Sphingobacteriales</taxon>
        <taxon>Sphingobacteriaceae</taxon>
        <taxon>Mucilaginibacter</taxon>
    </lineage>
</organism>
<dbReference type="EMBL" id="SOZE01000006">
    <property type="protein sequence ID" value="TFF38581.1"/>
    <property type="molecule type" value="Genomic_DNA"/>
</dbReference>
<dbReference type="Proteomes" id="UP000297540">
    <property type="component" value="Unassembled WGS sequence"/>
</dbReference>
<dbReference type="Gene3D" id="3.40.720.10">
    <property type="entry name" value="Alkaline Phosphatase, subunit A"/>
    <property type="match status" value="1"/>
</dbReference>
<name>A0A4Y8SIT0_9SPHI</name>
<feature type="chain" id="PRO_5021225389" evidence="1">
    <location>
        <begin position="24"/>
        <end position="417"/>
    </location>
</feature>
<evidence type="ECO:0000256" key="1">
    <source>
        <dbReference type="SAM" id="SignalP"/>
    </source>
</evidence>
<dbReference type="InterPro" id="IPR017850">
    <property type="entry name" value="Alkaline_phosphatase_core_sf"/>
</dbReference>
<dbReference type="PANTHER" id="PTHR10151">
    <property type="entry name" value="ECTONUCLEOTIDE PYROPHOSPHATASE/PHOSPHODIESTERASE"/>
    <property type="match status" value="1"/>
</dbReference>